<proteinExistence type="predicted"/>
<evidence type="ECO:0000313" key="1">
    <source>
        <dbReference type="EMBL" id="MBW31644.1"/>
    </source>
</evidence>
<protein>
    <submittedName>
        <fullName evidence="1">Putative secreted peptide</fullName>
    </submittedName>
</protein>
<sequence length="85" mass="9587">MHARMLLLVISYRTSPRVAAKPQKMAFSKDSAYSLTGWNLSKHLAWNAYRSASSTICCTRRSKRILNAGQSACSPEKRGRSRRGR</sequence>
<accession>A0A2M3ZSU6</accession>
<reference evidence="1" key="1">
    <citation type="submission" date="2018-01" db="EMBL/GenBank/DDBJ databases">
        <title>An insight into the sialome of Amazonian anophelines.</title>
        <authorList>
            <person name="Ribeiro J.M."/>
            <person name="Scarpassa V."/>
            <person name="Calvo E."/>
        </authorList>
    </citation>
    <scope>NUCLEOTIDE SEQUENCE</scope>
    <source>
        <tissue evidence="1">Salivary glands</tissue>
    </source>
</reference>
<dbReference type="AlphaFoldDB" id="A0A2M3ZSU6"/>
<name>A0A2M3ZSU6_9DIPT</name>
<organism evidence="1">
    <name type="scientific">Anopheles braziliensis</name>
    <dbReference type="NCBI Taxonomy" id="58242"/>
    <lineage>
        <taxon>Eukaryota</taxon>
        <taxon>Metazoa</taxon>
        <taxon>Ecdysozoa</taxon>
        <taxon>Arthropoda</taxon>
        <taxon>Hexapoda</taxon>
        <taxon>Insecta</taxon>
        <taxon>Pterygota</taxon>
        <taxon>Neoptera</taxon>
        <taxon>Endopterygota</taxon>
        <taxon>Diptera</taxon>
        <taxon>Nematocera</taxon>
        <taxon>Culicoidea</taxon>
        <taxon>Culicidae</taxon>
        <taxon>Anophelinae</taxon>
        <taxon>Anopheles</taxon>
    </lineage>
</organism>
<dbReference type="EMBL" id="GGFM01010893">
    <property type="protein sequence ID" value="MBW31644.1"/>
    <property type="molecule type" value="Transcribed_RNA"/>
</dbReference>